<evidence type="ECO:0000313" key="1">
    <source>
        <dbReference type="EMBL" id="STY71172.1"/>
    </source>
</evidence>
<evidence type="ECO:0000313" key="2">
    <source>
        <dbReference type="Proteomes" id="UP000255234"/>
    </source>
</evidence>
<reference evidence="1 2" key="1">
    <citation type="submission" date="2018-06" db="EMBL/GenBank/DDBJ databases">
        <authorList>
            <consortium name="Pathogen Informatics"/>
            <person name="Doyle S."/>
        </authorList>
    </citation>
    <scope>NUCLEOTIDE SEQUENCE [LARGE SCALE GENOMIC DNA]</scope>
    <source>
        <strain evidence="1 2">NCTC10571</strain>
    </source>
</reference>
<dbReference type="RefSeq" id="WP_115151540.1">
    <property type="nucleotide sequence ID" value="NZ_UGPP01000001.1"/>
</dbReference>
<protein>
    <submittedName>
        <fullName evidence="1">Uncharacterized protein</fullName>
    </submittedName>
</protein>
<accession>A0A378NS21</accession>
<sequence length="124" mass="14747">MSLKYKKELYNNLKKLKGISDLKDNWNDNNAKKFPPELISIVKNILENIVEQPEIFPTANNSIQMEYELIDNSYLEFEIFEDKIICLEVPQRNYSKYKEQIIPNDIKIINNIVNNFFERSDIDV</sequence>
<dbReference type="Proteomes" id="UP000255234">
    <property type="component" value="Unassembled WGS sequence"/>
</dbReference>
<name>A0A378NS21_9FIRM</name>
<gene>
    <name evidence="1" type="ORF">NCTC10571_01328</name>
</gene>
<proteinExistence type="predicted"/>
<dbReference type="EMBL" id="UGPP01000001">
    <property type="protein sequence ID" value="STY71172.1"/>
    <property type="molecule type" value="Genomic_DNA"/>
</dbReference>
<organism evidence="1 2">
    <name type="scientific">Megamonas hypermegale</name>
    <dbReference type="NCBI Taxonomy" id="158847"/>
    <lineage>
        <taxon>Bacteria</taxon>
        <taxon>Bacillati</taxon>
        <taxon>Bacillota</taxon>
        <taxon>Negativicutes</taxon>
        <taxon>Selenomonadales</taxon>
        <taxon>Selenomonadaceae</taxon>
        <taxon>Megamonas</taxon>
    </lineage>
</organism>
<dbReference type="AlphaFoldDB" id="A0A378NS21"/>